<reference evidence="2" key="1">
    <citation type="submission" date="2023-08" db="EMBL/GenBank/DDBJ databases">
        <authorList>
            <person name="Chen Y."/>
            <person name="Shah S."/>
            <person name="Dougan E. K."/>
            <person name="Thang M."/>
            <person name="Chan C."/>
        </authorList>
    </citation>
    <scope>NUCLEOTIDE SEQUENCE</scope>
</reference>
<feature type="transmembrane region" description="Helical" evidence="1">
    <location>
        <begin position="138"/>
        <end position="161"/>
    </location>
</feature>
<dbReference type="Proteomes" id="UP001178507">
    <property type="component" value="Unassembled WGS sequence"/>
</dbReference>
<feature type="transmembrane region" description="Helical" evidence="1">
    <location>
        <begin position="741"/>
        <end position="763"/>
    </location>
</feature>
<keyword evidence="1" id="KW-0812">Transmembrane</keyword>
<name>A0AA36JKA9_9DINO</name>
<gene>
    <name evidence="2" type="ORF">EVOR1521_LOCUS28498</name>
</gene>
<feature type="transmembrane region" description="Helical" evidence="1">
    <location>
        <begin position="80"/>
        <end position="100"/>
    </location>
</feature>
<proteinExistence type="predicted"/>
<keyword evidence="1" id="KW-0472">Membrane</keyword>
<evidence type="ECO:0000313" key="2">
    <source>
        <dbReference type="EMBL" id="CAJ1406558.1"/>
    </source>
</evidence>
<feature type="transmembrane region" description="Helical" evidence="1">
    <location>
        <begin position="224"/>
        <end position="245"/>
    </location>
</feature>
<protein>
    <submittedName>
        <fullName evidence="2">Uncharacterized protein</fullName>
    </submittedName>
</protein>
<feature type="transmembrane region" description="Helical" evidence="1">
    <location>
        <begin position="54"/>
        <end position="73"/>
    </location>
</feature>
<accession>A0AA36JKA9</accession>
<feature type="transmembrane region" description="Helical" evidence="1">
    <location>
        <begin position="603"/>
        <end position="627"/>
    </location>
</feature>
<keyword evidence="3" id="KW-1185">Reference proteome</keyword>
<feature type="transmembrane region" description="Helical" evidence="1">
    <location>
        <begin position="295"/>
        <end position="314"/>
    </location>
</feature>
<sequence length="776" mass="82778">MSVVKVEEETSPWQVTMTVLLLILFPQAVAIALFSSMGLAVEVAALAAKDDMDMAGNGMAALFAMLLAFAFVIDVTKRNVVVQVIVGFLGASSCLAAASLKSISYPWLSGLVCFCLAIIMVAWLRSHFFKADEVKGQIFFQAMAMGFFLAALALVAAWTTWQSVDEKFWGSATKDWLAAQNSALYASLNVTYTQCVAASKSNSTDYAAVSSACQTAETVWFLQWSGPCALGICNVIVAGFGTVFAQAADTLGDDSGTDAQGLKKVLKTSFAMIVFMLGVMYSAQYVSGANVTVSSGLLALAAASAAAIFGFLLLEVGPQRLHLASQSDPLAALLIGVLKSDWVKAVSVASLNVFIPVMALLDMLRERVRRCAKHPPASGQRYTTEGQRVAEMMGSWDWCSIFFKVNRIGQLGAAMLLGMKLTYVFFSWLNETLAAAGLAYAVLCLMILAVGLGMFLCPIVPGSAVYIFAGVVLGAQSQASSGPGFELGVASAVVVSSVAKIVACLLQYSMGFAMGKSVKVQQFVGVDKVAIRAMEKILKQNGIKIDKAAILVAGPDWPTSVLCGILRLRIPSMLLGTLPVILVSIGPQVLVGALLTYQAGSSGIMSMISSSVTLFAAVVQAVAMLFFTYRIMRVVDECGEELKEWRPEHAAVAALTEKEKAFVDALHEASDWRQLKMFKKMLVTVSSLSIMLASFILMADYSVAAADKFALRSFAITNSIGASFEENGLEGDALNIVMSPVGWMALGLILFGTLLDVLVNKLLACDGRKLLMRETE</sequence>
<dbReference type="AlphaFoldDB" id="A0AA36JKA9"/>
<evidence type="ECO:0000313" key="3">
    <source>
        <dbReference type="Proteomes" id="UP001178507"/>
    </source>
</evidence>
<organism evidence="2 3">
    <name type="scientific">Effrenium voratum</name>
    <dbReference type="NCBI Taxonomy" id="2562239"/>
    <lineage>
        <taxon>Eukaryota</taxon>
        <taxon>Sar</taxon>
        <taxon>Alveolata</taxon>
        <taxon>Dinophyceae</taxon>
        <taxon>Suessiales</taxon>
        <taxon>Symbiodiniaceae</taxon>
        <taxon>Effrenium</taxon>
    </lineage>
</organism>
<feature type="transmembrane region" description="Helical" evidence="1">
    <location>
        <begin position="345"/>
        <end position="364"/>
    </location>
</feature>
<feature type="transmembrane region" description="Helical" evidence="1">
    <location>
        <begin position="574"/>
        <end position="597"/>
    </location>
</feature>
<comment type="caution">
    <text evidence="2">The sequence shown here is derived from an EMBL/GenBank/DDBJ whole genome shotgun (WGS) entry which is preliminary data.</text>
</comment>
<feature type="transmembrane region" description="Helical" evidence="1">
    <location>
        <begin position="12"/>
        <end position="34"/>
    </location>
</feature>
<feature type="transmembrane region" description="Helical" evidence="1">
    <location>
        <begin position="106"/>
        <end position="126"/>
    </location>
</feature>
<feature type="transmembrane region" description="Helical" evidence="1">
    <location>
        <begin position="265"/>
        <end position="283"/>
    </location>
</feature>
<feature type="transmembrane region" description="Helical" evidence="1">
    <location>
        <begin position="487"/>
        <end position="506"/>
    </location>
</feature>
<keyword evidence="1" id="KW-1133">Transmembrane helix</keyword>
<dbReference type="EMBL" id="CAUJNA010003637">
    <property type="protein sequence ID" value="CAJ1406558.1"/>
    <property type="molecule type" value="Genomic_DNA"/>
</dbReference>
<feature type="transmembrane region" description="Helical" evidence="1">
    <location>
        <begin position="681"/>
        <end position="699"/>
    </location>
</feature>
<evidence type="ECO:0000256" key="1">
    <source>
        <dbReference type="SAM" id="Phobius"/>
    </source>
</evidence>